<dbReference type="RefSeq" id="WP_096581399.1">
    <property type="nucleotide sequence ID" value="NZ_CAWNJS010000001.1"/>
</dbReference>
<gene>
    <name evidence="2" type="ORF">NIES37_56790</name>
</gene>
<organism evidence="2 3">
    <name type="scientific">Tolypothrix tenuis PCC 7101</name>
    <dbReference type="NCBI Taxonomy" id="231146"/>
    <lineage>
        <taxon>Bacteria</taxon>
        <taxon>Bacillati</taxon>
        <taxon>Cyanobacteriota</taxon>
        <taxon>Cyanophyceae</taxon>
        <taxon>Nostocales</taxon>
        <taxon>Tolypothrichaceae</taxon>
        <taxon>Tolypothrix</taxon>
    </lineage>
</organism>
<dbReference type="InterPro" id="IPR029464">
    <property type="entry name" value="HSDR_N"/>
</dbReference>
<feature type="domain" description="Type I restriction enzyme R protein N-terminal" evidence="1">
    <location>
        <begin position="11"/>
        <end position="54"/>
    </location>
</feature>
<accession>A0A1Z4N7I3</accession>
<keyword evidence="3" id="KW-1185">Reference proteome</keyword>
<reference evidence="2 3" key="1">
    <citation type="submission" date="2017-06" db="EMBL/GenBank/DDBJ databases">
        <title>Genome sequencing of cyanobaciteial culture collection at National Institute for Environmental Studies (NIES).</title>
        <authorList>
            <person name="Hirose Y."/>
            <person name="Shimura Y."/>
            <person name="Fujisawa T."/>
            <person name="Nakamura Y."/>
            <person name="Kawachi M."/>
        </authorList>
    </citation>
    <scope>NUCLEOTIDE SEQUENCE [LARGE SCALE GENOMIC DNA]</scope>
    <source>
        <strain evidence="2 3">NIES-37</strain>
    </source>
</reference>
<evidence type="ECO:0000313" key="3">
    <source>
        <dbReference type="Proteomes" id="UP000218785"/>
    </source>
</evidence>
<proteinExistence type="predicted"/>
<dbReference type="EMBL" id="AP018248">
    <property type="protein sequence ID" value="BAZ01675.1"/>
    <property type="molecule type" value="Genomic_DNA"/>
</dbReference>
<evidence type="ECO:0000259" key="1">
    <source>
        <dbReference type="Pfam" id="PF13588"/>
    </source>
</evidence>
<dbReference type="Proteomes" id="UP000218785">
    <property type="component" value="Chromosome"/>
</dbReference>
<dbReference type="Pfam" id="PF13588">
    <property type="entry name" value="HSDR_N_2"/>
    <property type="match status" value="1"/>
</dbReference>
<evidence type="ECO:0000313" key="2">
    <source>
        <dbReference type="EMBL" id="BAZ01675.1"/>
    </source>
</evidence>
<name>A0A1Z4N7I3_9CYAN</name>
<dbReference type="KEGG" id="ttq:NIES37_56790"/>
<sequence length="160" mass="18222">MEAAQFQIPNYVADIIVLDKDEQIVLLVEVKSTEVEGKVAKQQAITQLNSYLQNEIKSNHLFLVDEMFLMLVNLRDIDIFKWNGKNFSESLSAIKTANILSHYDPEFSDRKILGLYLETLVEAWLRDLAYHWKSEIPPASDNLAAIGLLQKLQGGTTQKI</sequence>
<protein>
    <recommendedName>
        <fullName evidence="1">Type I restriction enzyme R protein N-terminal domain-containing protein</fullName>
    </recommendedName>
</protein>
<dbReference type="AlphaFoldDB" id="A0A1Z4N7I3"/>